<dbReference type="FunFam" id="3.20.10.10:FF:000002">
    <property type="entry name" value="D-alanine aminotransferase"/>
    <property type="match status" value="1"/>
</dbReference>
<dbReference type="OrthoDB" id="9805628at2"/>
<protein>
    <submittedName>
        <fullName evidence="5">4-amino-4-deoxychorismate lyase</fullName>
    </submittedName>
</protein>
<evidence type="ECO:0000256" key="4">
    <source>
        <dbReference type="ARBA" id="ARBA00022898"/>
    </source>
</evidence>
<dbReference type="PANTHER" id="PTHR42743">
    <property type="entry name" value="AMINO-ACID AMINOTRANSFERASE"/>
    <property type="match status" value="1"/>
</dbReference>
<name>A0A2V2ZJ86_9BACI</name>
<dbReference type="Gene3D" id="3.30.470.10">
    <property type="match status" value="1"/>
</dbReference>
<dbReference type="GO" id="GO:0008652">
    <property type="term" value="P:amino acid biosynthetic process"/>
    <property type="evidence" value="ECO:0007669"/>
    <property type="project" value="UniProtKB-ARBA"/>
</dbReference>
<dbReference type="InterPro" id="IPR001544">
    <property type="entry name" value="Aminotrans_IV"/>
</dbReference>
<reference evidence="5 6" key="1">
    <citation type="submission" date="2018-05" db="EMBL/GenBank/DDBJ databases">
        <title>Freshwater and sediment microbial communities from various areas in North America, analyzing microbe dynamics in response to fracking.</title>
        <authorList>
            <person name="Lamendella R."/>
        </authorList>
    </citation>
    <scope>NUCLEOTIDE SEQUENCE [LARGE SCALE GENOMIC DNA]</scope>
    <source>
        <strain evidence="5 6">15_TX</strain>
    </source>
</reference>
<dbReference type="SUPFAM" id="SSF56752">
    <property type="entry name" value="D-aminoacid aminotransferase-like PLP-dependent enzymes"/>
    <property type="match status" value="1"/>
</dbReference>
<organism evidence="5 6">
    <name type="scientific">Cytobacillus oceanisediminis</name>
    <dbReference type="NCBI Taxonomy" id="665099"/>
    <lineage>
        <taxon>Bacteria</taxon>
        <taxon>Bacillati</taxon>
        <taxon>Bacillota</taxon>
        <taxon>Bacilli</taxon>
        <taxon>Bacillales</taxon>
        <taxon>Bacillaceae</taxon>
        <taxon>Cytobacillus</taxon>
    </lineage>
</organism>
<dbReference type="InterPro" id="IPR043132">
    <property type="entry name" value="BCAT-like_C"/>
</dbReference>
<dbReference type="InterPro" id="IPR036038">
    <property type="entry name" value="Aminotransferase-like"/>
</dbReference>
<dbReference type="GO" id="GO:0046394">
    <property type="term" value="P:carboxylic acid biosynthetic process"/>
    <property type="evidence" value="ECO:0007669"/>
    <property type="project" value="UniProtKB-ARBA"/>
</dbReference>
<dbReference type="PANTHER" id="PTHR42743:SF11">
    <property type="entry name" value="AMINODEOXYCHORISMATE LYASE"/>
    <property type="match status" value="1"/>
</dbReference>
<dbReference type="AlphaFoldDB" id="A0A2V2ZJ86"/>
<evidence type="ECO:0000313" key="6">
    <source>
        <dbReference type="Proteomes" id="UP000247150"/>
    </source>
</evidence>
<evidence type="ECO:0000256" key="3">
    <source>
        <dbReference type="ARBA" id="ARBA00011738"/>
    </source>
</evidence>
<comment type="caution">
    <text evidence="5">The sequence shown here is derived from an EMBL/GenBank/DDBJ whole genome shotgun (WGS) entry which is preliminary data.</text>
</comment>
<comment type="cofactor">
    <cofactor evidence="1">
        <name>pyridoxal 5'-phosphate</name>
        <dbReference type="ChEBI" id="CHEBI:597326"/>
    </cofactor>
</comment>
<gene>
    <name evidence="5" type="ORF">DFO73_1238</name>
</gene>
<dbReference type="GO" id="GO:0016829">
    <property type="term" value="F:lyase activity"/>
    <property type="evidence" value="ECO:0007669"/>
    <property type="project" value="UniProtKB-KW"/>
</dbReference>
<dbReference type="GO" id="GO:0005829">
    <property type="term" value="C:cytosol"/>
    <property type="evidence" value="ECO:0007669"/>
    <property type="project" value="TreeGrafter"/>
</dbReference>
<sequence>MYLYLNGKVVKKEEAAISPFDHGFLYGIGLFETFRVYNGHPFLLDDHLERLNQSLDVLNIKASFTRSHLAEALELLLEKNGYKDAYIRMNVSAGTGEIGLQTAPYTKPNTIIFCKSLPPRRARQEKQAVLLKIPRNTPEGAERLKSHHYLNNILAKREAGNDPGTEGVLLTKEGFLAEGVVSNLFWIKDHVLFTPSIETGILNGITRKFVIRLAETMGLSVREGLYRPEDVWKANEAFVTNSIQEIVPISSFGGHSMPGLSGEKTSKLQSSYERYCECLWSRNEL</sequence>
<keyword evidence="5" id="KW-0456">Lyase</keyword>
<dbReference type="NCBIfam" id="NF005800">
    <property type="entry name" value="PRK07650.1"/>
    <property type="match status" value="1"/>
</dbReference>
<evidence type="ECO:0000313" key="5">
    <source>
        <dbReference type="EMBL" id="PWW18996.1"/>
    </source>
</evidence>
<evidence type="ECO:0000256" key="2">
    <source>
        <dbReference type="ARBA" id="ARBA00009320"/>
    </source>
</evidence>
<dbReference type="Proteomes" id="UP000247150">
    <property type="component" value="Unassembled WGS sequence"/>
</dbReference>
<evidence type="ECO:0000256" key="1">
    <source>
        <dbReference type="ARBA" id="ARBA00001933"/>
    </source>
</evidence>
<dbReference type="InterPro" id="IPR050571">
    <property type="entry name" value="Class-IV_PLP-Dep_Aminotrnsfr"/>
</dbReference>
<dbReference type="RefSeq" id="WP_110067645.1">
    <property type="nucleotide sequence ID" value="NZ_QGTW01000023.1"/>
</dbReference>
<dbReference type="Pfam" id="PF01063">
    <property type="entry name" value="Aminotran_4"/>
    <property type="match status" value="1"/>
</dbReference>
<comment type="subunit">
    <text evidence="3">Homodimer.</text>
</comment>
<dbReference type="InterPro" id="IPR043131">
    <property type="entry name" value="BCAT-like_N"/>
</dbReference>
<comment type="similarity">
    <text evidence="2">Belongs to the class-IV pyridoxal-phosphate-dependent aminotransferase family.</text>
</comment>
<dbReference type="EMBL" id="QGTW01000023">
    <property type="protein sequence ID" value="PWW18996.1"/>
    <property type="molecule type" value="Genomic_DNA"/>
</dbReference>
<accession>A0A2V2ZJ86</accession>
<dbReference type="Gene3D" id="3.20.10.10">
    <property type="entry name" value="D-amino Acid Aminotransferase, subunit A, domain 2"/>
    <property type="match status" value="1"/>
</dbReference>
<proteinExistence type="inferred from homology"/>
<keyword evidence="4" id="KW-0663">Pyridoxal phosphate</keyword>
<dbReference type="CDD" id="cd00449">
    <property type="entry name" value="PLPDE_IV"/>
    <property type="match status" value="1"/>
</dbReference>